<evidence type="ECO:0000313" key="3">
    <source>
        <dbReference type="Proteomes" id="UP000198394"/>
    </source>
</evidence>
<proteinExistence type="predicted"/>
<dbReference type="RefSeq" id="WP_089097114.1">
    <property type="nucleotide sequence ID" value="NZ_NDYL01000001.1"/>
</dbReference>
<dbReference type="Proteomes" id="UP000198394">
    <property type="component" value="Unassembled WGS sequence"/>
</dbReference>
<protein>
    <submittedName>
        <fullName evidence="2">Uncharacterized protein</fullName>
    </submittedName>
</protein>
<feature type="compositionally biased region" description="Basic residues" evidence="1">
    <location>
        <begin position="307"/>
        <end position="329"/>
    </location>
</feature>
<gene>
    <name evidence="2" type="ORF">B9L23_07120</name>
</gene>
<comment type="caution">
    <text evidence="2">The sequence shown here is derived from an EMBL/GenBank/DDBJ whole genome shotgun (WGS) entry which is preliminary data.</text>
</comment>
<dbReference type="AlphaFoldDB" id="A0A226QSH2"/>
<sequence>MFFNKDFFNQLNQTQRMLQNMIRPFPQSIIEQQKMFSKIINPPYTYIRKIIPQSIIEQQKLFSKIINPYITEIAKSLKKIADGIKETEEDIKTFKVAIVELGYPPHESIDIRKLRYIVRDYRDNGKEHVEKYIDEFMLSFYDSQMLNNISLEWEDIEHIKKRLPLLRNSIMAYNQGMYDLVVPSLLSQFEGIIVDGFRIKGYVNGAIISILLDYLLLKNRDYNSSLSFDDAIHKYYSEKILASFEHGASIKSDVSRNAILHGADTNFGKQTVALKVILLMDYIIRSVDNLKEETIILAQKEIEKYRKSERRKSRNKRKLAKQNARRKKY</sequence>
<keyword evidence="3" id="KW-1185">Reference proteome</keyword>
<evidence type="ECO:0000256" key="1">
    <source>
        <dbReference type="SAM" id="MobiDB-lite"/>
    </source>
</evidence>
<dbReference type="EMBL" id="NDYL01000001">
    <property type="protein sequence ID" value="OXB94637.1"/>
    <property type="molecule type" value="Genomic_DNA"/>
</dbReference>
<organism evidence="2 3">
    <name type="scientific">Parageobacillus galactosidasius</name>
    <dbReference type="NCBI Taxonomy" id="883812"/>
    <lineage>
        <taxon>Bacteria</taxon>
        <taxon>Bacillati</taxon>
        <taxon>Bacillota</taxon>
        <taxon>Bacilli</taxon>
        <taxon>Bacillales</taxon>
        <taxon>Anoxybacillaceae</taxon>
        <taxon>Parageobacillus</taxon>
    </lineage>
</organism>
<reference evidence="2 3" key="1">
    <citation type="submission" date="2017-04" db="EMBL/GenBank/DDBJ databases">
        <title>The genome sequence of Parageobacillus galactosidasius DSM 18751.</title>
        <authorList>
            <person name="Ramaloko W.T."/>
            <person name="Koen N."/>
            <person name="Polliack S."/>
            <person name="Aliyu H."/>
            <person name="Lebre P."/>
            <person name="Mohr T."/>
            <person name="Oswald F."/>
            <person name="Zwick M."/>
            <person name="Neumann A."/>
            <person name="Syldatk C."/>
            <person name="Cowan D."/>
            <person name="De Maayer P."/>
        </authorList>
    </citation>
    <scope>NUCLEOTIDE SEQUENCE [LARGE SCALE GENOMIC DNA]</scope>
    <source>
        <strain evidence="2 3">DSM 18751</strain>
    </source>
</reference>
<name>A0A226QSH2_9BACL</name>
<feature type="region of interest" description="Disordered" evidence="1">
    <location>
        <begin position="306"/>
        <end position="329"/>
    </location>
</feature>
<evidence type="ECO:0000313" key="2">
    <source>
        <dbReference type="EMBL" id="OXB94637.1"/>
    </source>
</evidence>
<accession>A0A226QSH2</accession>